<dbReference type="InterPro" id="IPR037143">
    <property type="entry name" value="4-PPantetheinyl_Trfase_dom_sf"/>
</dbReference>
<dbReference type="Gene3D" id="3.90.470.20">
    <property type="entry name" value="4'-phosphopantetheinyl transferase domain"/>
    <property type="match status" value="1"/>
</dbReference>
<proteinExistence type="predicted"/>
<keyword evidence="2" id="KW-0479">Metal-binding</keyword>
<dbReference type="NCBIfam" id="NF000831">
    <property type="entry name" value="PRK00070.3-1"/>
    <property type="match status" value="1"/>
</dbReference>
<dbReference type="Pfam" id="PF01648">
    <property type="entry name" value="ACPS"/>
    <property type="match status" value="1"/>
</dbReference>
<dbReference type="InterPro" id="IPR004568">
    <property type="entry name" value="Ppantetheine-prot_Trfase_dom"/>
</dbReference>
<dbReference type="RefSeq" id="WP_270974735.1">
    <property type="nucleotide sequence ID" value="NZ_CP133407.1"/>
</dbReference>
<dbReference type="SUPFAM" id="SSF56214">
    <property type="entry name" value="4'-phosphopantetheinyl transferase"/>
    <property type="match status" value="1"/>
</dbReference>
<evidence type="ECO:0000313" key="5">
    <source>
        <dbReference type="EMBL" id="MDP9832013.1"/>
    </source>
</evidence>
<evidence type="ECO:0000256" key="2">
    <source>
        <dbReference type="ARBA" id="ARBA00022723"/>
    </source>
</evidence>
<reference evidence="5 6" key="1">
    <citation type="submission" date="2023-07" db="EMBL/GenBank/DDBJ databases">
        <title>Sequencing the genomes of 1000 actinobacteria strains.</title>
        <authorList>
            <person name="Klenk H.-P."/>
        </authorList>
    </citation>
    <scope>NUCLEOTIDE SEQUENCE [LARGE SCALE GENOMIC DNA]</scope>
    <source>
        <strain evidence="5 6">DSM 19515</strain>
    </source>
</reference>
<dbReference type="Proteomes" id="UP001230145">
    <property type="component" value="Unassembled WGS sequence"/>
</dbReference>
<feature type="domain" description="4'-phosphopantetheinyl transferase" evidence="4">
    <location>
        <begin position="6"/>
        <end position="133"/>
    </location>
</feature>
<dbReference type="NCBIfam" id="TIGR00556">
    <property type="entry name" value="pantethn_trn"/>
    <property type="match status" value="1"/>
</dbReference>
<keyword evidence="3" id="KW-0460">Magnesium</keyword>
<keyword evidence="6" id="KW-1185">Reference proteome</keyword>
<evidence type="ECO:0000256" key="3">
    <source>
        <dbReference type="ARBA" id="ARBA00022842"/>
    </source>
</evidence>
<keyword evidence="1 5" id="KW-0808">Transferase</keyword>
<evidence type="ECO:0000259" key="4">
    <source>
        <dbReference type="Pfam" id="PF01648"/>
    </source>
</evidence>
<dbReference type="EMBL" id="JAUSQL010000001">
    <property type="protein sequence ID" value="MDP9832013.1"/>
    <property type="molecule type" value="Genomic_DNA"/>
</dbReference>
<protein>
    <submittedName>
        <fullName evidence="5">Holo-[acyl-carrier protein] synthase</fullName>
        <ecNumber evidence="5">2.7.8.7</ecNumber>
    </submittedName>
</protein>
<comment type="caution">
    <text evidence="5">The sequence shown here is derived from an EMBL/GenBank/DDBJ whole genome shotgun (WGS) entry which is preliminary data.</text>
</comment>
<sequence length="135" mass="14261">MPSRPGLGVDLVHIPTFAEQLAAPGTRMARVFSGAEMRAARRRAQATGAGLAYHLAARWAGKEAFIKAWSSALIGQGPAIGEQDLNLAEVQVLSDPYQRPYIALSGVVKEAFGDADGVLISLSHDGDYAIAVCQL</sequence>
<dbReference type="EC" id="2.7.8.7" evidence="5"/>
<dbReference type="InterPro" id="IPR008278">
    <property type="entry name" value="4-PPantetheinyl_Trfase_dom"/>
</dbReference>
<organism evidence="5 6">
    <name type="scientific">Trueperella abortisuis</name>
    <dbReference type="NCBI Taxonomy" id="445930"/>
    <lineage>
        <taxon>Bacteria</taxon>
        <taxon>Bacillati</taxon>
        <taxon>Actinomycetota</taxon>
        <taxon>Actinomycetes</taxon>
        <taxon>Actinomycetales</taxon>
        <taxon>Actinomycetaceae</taxon>
        <taxon>Trueperella</taxon>
    </lineage>
</organism>
<evidence type="ECO:0000256" key="1">
    <source>
        <dbReference type="ARBA" id="ARBA00022679"/>
    </source>
</evidence>
<gene>
    <name evidence="5" type="ORF">J2S45_000692</name>
</gene>
<dbReference type="GO" id="GO:0008897">
    <property type="term" value="F:holo-[acyl-carrier-protein] synthase activity"/>
    <property type="evidence" value="ECO:0007669"/>
    <property type="project" value="UniProtKB-EC"/>
</dbReference>
<evidence type="ECO:0000313" key="6">
    <source>
        <dbReference type="Proteomes" id="UP001230145"/>
    </source>
</evidence>
<accession>A0ABT9PH27</accession>
<name>A0ABT9PH27_9ACTO</name>